<dbReference type="Proteomes" id="UP000036403">
    <property type="component" value="Unassembled WGS sequence"/>
</dbReference>
<dbReference type="AlphaFoldDB" id="A0A0J7K6H6"/>
<accession>A0A0J7K6H6</accession>
<protein>
    <submittedName>
        <fullName evidence="1">Uncharacterized protein</fullName>
    </submittedName>
</protein>
<proteinExistence type="predicted"/>
<keyword evidence="2" id="KW-1185">Reference proteome</keyword>
<organism evidence="1 2">
    <name type="scientific">Lasius niger</name>
    <name type="common">Black garden ant</name>
    <dbReference type="NCBI Taxonomy" id="67767"/>
    <lineage>
        <taxon>Eukaryota</taxon>
        <taxon>Metazoa</taxon>
        <taxon>Ecdysozoa</taxon>
        <taxon>Arthropoda</taxon>
        <taxon>Hexapoda</taxon>
        <taxon>Insecta</taxon>
        <taxon>Pterygota</taxon>
        <taxon>Neoptera</taxon>
        <taxon>Endopterygota</taxon>
        <taxon>Hymenoptera</taxon>
        <taxon>Apocrita</taxon>
        <taxon>Aculeata</taxon>
        <taxon>Formicoidea</taxon>
        <taxon>Formicidae</taxon>
        <taxon>Formicinae</taxon>
        <taxon>Lasius</taxon>
        <taxon>Lasius</taxon>
    </lineage>
</organism>
<name>A0A0J7K6H6_LASNI</name>
<sequence>MSTLGISCYEDGFRLGGPPSECSLRSKARIDALFEDSRSICSSTLSGWYAGLSVVIPTNPDDSSAEEQKRVNSAVQARIEAMFASVEAESGTPGECAAAILPVMTRIITHVEYTRRETHRTLLLFKFSAVSRRRLMFGDQKL</sequence>
<comment type="caution">
    <text evidence="1">The sequence shown here is derived from an EMBL/GenBank/DDBJ whole genome shotgun (WGS) entry which is preliminary data.</text>
</comment>
<evidence type="ECO:0000313" key="2">
    <source>
        <dbReference type="Proteomes" id="UP000036403"/>
    </source>
</evidence>
<dbReference type="EMBL" id="LBMM01012824">
    <property type="protein sequence ID" value="KMQ85972.1"/>
    <property type="molecule type" value="Genomic_DNA"/>
</dbReference>
<gene>
    <name evidence="1" type="ORF">RF55_15195</name>
</gene>
<evidence type="ECO:0000313" key="1">
    <source>
        <dbReference type="EMBL" id="KMQ85972.1"/>
    </source>
</evidence>
<reference evidence="1 2" key="1">
    <citation type="submission" date="2015-04" db="EMBL/GenBank/DDBJ databases">
        <title>Lasius niger genome sequencing.</title>
        <authorList>
            <person name="Konorov E.A."/>
            <person name="Nikitin M.A."/>
            <person name="Kirill M.V."/>
            <person name="Chang P."/>
        </authorList>
    </citation>
    <scope>NUCLEOTIDE SEQUENCE [LARGE SCALE GENOMIC DNA]</scope>
    <source>
        <tissue evidence="1">Whole</tissue>
    </source>
</reference>
<dbReference type="PaxDb" id="67767-A0A0J7K6H6"/>
<dbReference type="OrthoDB" id="7634334at2759"/>